<accession>A0A317XUT4</accession>
<feature type="chain" id="PRO_5016326563" description="Secreted protein" evidence="1">
    <location>
        <begin position="16"/>
        <end position="137"/>
    </location>
</feature>
<dbReference type="InParanoid" id="A0A317XUT4"/>
<dbReference type="Proteomes" id="UP000246740">
    <property type="component" value="Unassembled WGS sequence"/>
</dbReference>
<evidence type="ECO:0008006" key="4">
    <source>
        <dbReference type="Google" id="ProtNLM"/>
    </source>
</evidence>
<proteinExistence type="predicted"/>
<evidence type="ECO:0000256" key="1">
    <source>
        <dbReference type="SAM" id="SignalP"/>
    </source>
</evidence>
<organism evidence="2 3">
    <name type="scientific">Testicularia cyperi</name>
    <dbReference type="NCBI Taxonomy" id="1882483"/>
    <lineage>
        <taxon>Eukaryota</taxon>
        <taxon>Fungi</taxon>
        <taxon>Dikarya</taxon>
        <taxon>Basidiomycota</taxon>
        <taxon>Ustilaginomycotina</taxon>
        <taxon>Ustilaginomycetes</taxon>
        <taxon>Ustilaginales</taxon>
        <taxon>Anthracoideaceae</taxon>
        <taxon>Testicularia</taxon>
    </lineage>
</organism>
<keyword evidence="1" id="KW-0732">Signal</keyword>
<protein>
    <recommendedName>
        <fullName evidence="4">Secreted protein</fullName>
    </recommendedName>
</protein>
<dbReference type="AlphaFoldDB" id="A0A317XUT4"/>
<keyword evidence="3" id="KW-1185">Reference proteome</keyword>
<gene>
    <name evidence="2" type="ORF">BCV70DRAFT_76694</name>
</gene>
<sequence>MMTHPVLWLLASVETQFPCPNICSADTLTAQIWVETSETVPRHTCADAPLHQSLTSVNICRSWVLTKVSRNSDFQVSYVCHTCGKSVAWLPSSFPLPSFLLGETGQQPRDSFGCEARYLECTALALPRMRPIFPFGS</sequence>
<evidence type="ECO:0000313" key="2">
    <source>
        <dbReference type="EMBL" id="PWZ01563.1"/>
    </source>
</evidence>
<evidence type="ECO:0000313" key="3">
    <source>
        <dbReference type="Proteomes" id="UP000246740"/>
    </source>
</evidence>
<dbReference type="EMBL" id="KZ819190">
    <property type="protein sequence ID" value="PWZ01563.1"/>
    <property type="molecule type" value="Genomic_DNA"/>
</dbReference>
<feature type="signal peptide" evidence="1">
    <location>
        <begin position="1"/>
        <end position="15"/>
    </location>
</feature>
<reference evidence="2 3" key="1">
    <citation type="journal article" date="2018" name="Mol. Biol. Evol.">
        <title>Broad Genomic Sampling Reveals a Smut Pathogenic Ancestry of the Fungal Clade Ustilaginomycotina.</title>
        <authorList>
            <person name="Kijpornyongpan T."/>
            <person name="Mondo S.J."/>
            <person name="Barry K."/>
            <person name="Sandor L."/>
            <person name="Lee J."/>
            <person name="Lipzen A."/>
            <person name="Pangilinan J."/>
            <person name="LaButti K."/>
            <person name="Hainaut M."/>
            <person name="Henrissat B."/>
            <person name="Grigoriev I.V."/>
            <person name="Spatafora J.W."/>
            <person name="Aime M.C."/>
        </authorList>
    </citation>
    <scope>NUCLEOTIDE SEQUENCE [LARGE SCALE GENOMIC DNA]</scope>
    <source>
        <strain evidence="2 3">MCA 3645</strain>
    </source>
</reference>
<name>A0A317XUT4_9BASI</name>